<dbReference type="AlphaFoldDB" id="A0A6M4WR88"/>
<evidence type="ECO:0000313" key="2">
    <source>
        <dbReference type="EMBL" id="QJT03070.1"/>
    </source>
</evidence>
<evidence type="ECO:0000256" key="1">
    <source>
        <dbReference type="SAM" id="Phobius"/>
    </source>
</evidence>
<feature type="transmembrane region" description="Helical" evidence="1">
    <location>
        <begin position="6"/>
        <end position="25"/>
    </location>
</feature>
<protein>
    <submittedName>
        <fullName evidence="2">Uncharacterized protein</fullName>
    </submittedName>
</protein>
<keyword evidence="1" id="KW-0472">Membrane</keyword>
<reference evidence="2" key="1">
    <citation type="submission" date="2020-03" db="EMBL/GenBank/DDBJ databases">
        <title>Molecular networking-based the target discovery of potent antiproliferative macrolactams: 5/6/7/16 polycyclic ansamycins and glycosylated trienomycin from Streptomyces cacaoi subsp. asoensis.</title>
        <authorList>
            <person name="Liu L.-L."/>
        </authorList>
    </citation>
    <scope>NUCLEOTIDE SEQUENCE [LARGE SCALE GENOMIC DNA]</scope>
    <source>
        <strain evidence="2">H2S5</strain>
    </source>
</reference>
<dbReference type="EMBL" id="CP049838">
    <property type="protein sequence ID" value="QJT03070.1"/>
    <property type="molecule type" value="Genomic_DNA"/>
</dbReference>
<proteinExistence type="predicted"/>
<keyword evidence="3" id="KW-1185">Reference proteome</keyword>
<accession>A0A6M4WR88</accession>
<sequence>MDQKWWLVIVAVQLAVIAALLGGIVKRVGGAAMPGAVQAGAATFAATLTLALMVVSDVGLM</sequence>
<evidence type="ECO:0000313" key="3">
    <source>
        <dbReference type="Proteomes" id="UP000502665"/>
    </source>
</evidence>
<keyword evidence="1" id="KW-0812">Transmembrane</keyword>
<organism evidence="2 3">
    <name type="scientific">Streptomyces asoensis</name>
    <dbReference type="NCBI Taxonomy" id="249586"/>
    <lineage>
        <taxon>Bacteria</taxon>
        <taxon>Bacillati</taxon>
        <taxon>Actinomycetota</taxon>
        <taxon>Actinomycetes</taxon>
        <taxon>Kitasatosporales</taxon>
        <taxon>Streptomycetaceae</taxon>
        <taxon>Streptomyces</taxon>
    </lineage>
</organism>
<keyword evidence="1" id="KW-1133">Transmembrane helix</keyword>
<gene>
    <name evidence="2" type="ORF">G9272_24585</name>
</gene>
<dbReference type="RefSeq" id="WP_171398547.1">
    <property type="nucleotide sequence ID" value="NZ_CP049838.1"/>
</dbReference>
<feature type="transmembrane region" description="Helical" evidence="1">
    <location>
        <begin position="37"/>
        <end position="55"/>
    </location>
</feature>
<name>A0A6M4WR88_9ACTN</name>
<dbReference type="Proteomes" id="UP000502665">
    <property type="component" value="Chromosome"/>
</dbReference>